<dbReference type="Proteomes" id="UP000001861">
    <property type="component" value="Unassembled WGS sequence"/>
</dbReference>
<dbReference type="InParanoid" id="A8N385"/>
<dbReference type="EMBL" id="AACS02000001">
    <property type="protein sequence ID" value="EAU92290.1"/>
    <property type="molecule type" value="Genomic_DNA"/>
</dbReference>
<feature type="compositionally biased region" description="Polar residues" evidence="1">
    <location>
        <begin position="41"/>
        <end position="78"/>
    </location>
</feature>
<reference evidence="2 3" key="1">
    <citation type="journal article" date="2010" name="Proc. Natl. Acad. Sci. U.S.A.">
        <title>Insights into evolution of multicellular fungi from the assembled chromosomes of the mushroom Coprinopsis cinerea (Coprinus cinereus).</title>
        <authorList>
            <person name="Stajich J.E."/>
            <person name="Wilke S.K."/>
            <person name="Ahren D."/>
            <person name="Au C.H."/>
            <person name="Birren B.W."/>
            <person name="Borodovsky M."/>
            <person name="Burns C."/>
            <person name="Canback B."/>
            <person name="Casselton L.A."/>
            <person name="Cheng C.K."/>
            <person name="Deng J."/>
            <person name="Dietrich F.S."/>
            <person name="Fargo D.C."/>
            <person name="Farman M.L."/>
            <person name="Gathman A.C."/>
            <person name="Goldberg J."/>
            <person name="Guigo R."/>
            <person name="Hoegger P.J."/>
            <person name="Hooker J.B."/>
            <person name="Huggins A."/>
            <person name="James T.Y."/>
            <person name="Kamada T."/>
            <person name="Kilaru S."/>
            <person name="Kodira C."/>
            <person name="Kues U."/>
            <person name="Kupfer D."/>
            <person name="Kwan H.S."/>
            <person name="Lomsadze A."/>
            <person name="Li W."/>
            <person name="Lilly W.W."/>
            <person name="Ma L.J."/>
            <person name="Mackey A.J."/>
            <person name="Manning G."/>
            <person name="Martin F."/>
            <person name="Muraguchi H."/>
            <person name="Natvig D.O."/>
            <person name="Palmerini H."/>
            <person name="Ramesh M.A."/>
            <person name="Rehmeyer C.J."/>
            <person name="Roe B.A."/>
            <person name="Shenoy N."/>
            <person name="Stanke M."/>
            <person name="Ter-Hovhannisyan V."/>
            <person name="Tunlid A."/>
            <person name="Velagapudi R."/>
            <person name="Vision T.J."/>
            <person name="Zeng Q."/>
            <person name="Zolan M.E."/>
            <person name="Pukkila P.J."/>
        </authorList>
    </citation>
    <scope>NUCLEOTIDE SEQUENCE [LARGE SCALE GENOMIC DNA]</scope>
    <source>
        <strain evidence="3">Okayama-7 / 130 / ATCC MYA-4618 / FGSC 9003</strain>
    </source>
</reference>
<dbReference type="AlphaFoldDB" id="A8N385"/>
<evidence type="ECO:0000313" key="2">
    <source>
        <dbReference type="EMBL" id="EAU92290.1"/>
    </source>
</evidence>
<dbReference type="KEGG" id="cci:CC1G_00509"/>
<feature type="region of interest" description="Disordered" evidence="1">
    <location>
        <begin position="36"/>
        <end position="78"/>
    </location>
</feature>
<keyword evidence="3" id="KW-1185">Reference proteome</keyword>
<dbReference type="VEuPathDB" id="FungiDB:CC1G_00509"/>
<organism evidence="2 3">
    <name type="scientific">Coprinopsis cinerea (strain Okayama-7 / 130 / ATCC MYA-4618 / FGSC 9003)</name>
    <name type="common">Inky cap fungus</name>
    <name type="synonym">Hormographiella aspergillata</name>
    <dbReference type="NCBI Taxonomy" id="240176"/>
    <lineage>
        <taxon>Eukaryota</taxon>
        <taxon>Fungi</taxon>
        <taxon>Dikarya</taxon>
        <taxon>Basidiomycota</taxon>
        <taxon>Agaricomycotina</taxon>
        <taxon>Agaricomycetes</taxon>
        <taxon>Agaricomycetidae</taxon>
        <taxon>Agaricales</taxon>
        <taxon>Agaricineae</taxon>
        <taxon>Psathyrellaceae</taxon>
        <taxon>Coprinopsis</taxon>
    </lineage>
</organism>
<proteinExistence type="predicted"/>
<gene>
    <name evidence="2" type="ORF">CC1G_00509</name>
</gene>
<protein>
    <submittedName>
        <fullName evidence="2">Uncharacterized protein</fullName>
    </submittedName>
</protein>
<dbReference type="OrthoDB" id="3027690at2759"/>
<name>A8N385_COPC7</name>
<dbReference type="GeneID" id="6005758"/>
<evidence type="ECO:0000256" key="1">
    <source>
        <dbReference type="SAM" id="MobiDB-lite"/>
    </source>
</evidence>
<sequence length="78" mass="8540">MSTNSTTPPPEIDPNDPLALYSRALHEYTLRLWAESRRAAEQQTSRAQPPTTTSGGHHHQQPQGESKSSSSTNTQGEP</sequence>
<evidence type="ECO:0000313" key="3">
    <source>
        <dbReference type="Proteomes" id="UP000001861"/>
    </source>
</evidence>
<accession>A8N385</accession>
<dbReference type="RefSeq" id="XP_001829330.1">
    <property type="nucleotide sequence ID" value="XM_001829278.2"/>
</dbReference>
<comment type="caution">
    <text evidence="2">The sequence shown here is derived from an EMBL/GenBank/DDBJ whole genome shotgun (WGS) entry which is preliminary data.</text>
</comment>